<reference evidence="3" key="1">
    <citation type="submission" date="2015-10" db="EMBL/GenBank/DDBJ databases">
        <authorList>
            <person name="Luecker S."/>
            <person name="Luecker S."/>
        </authorList>
    </citation>
    <scope>NUCLEOTIDE SEQUENCE [LARGE SCALE GENOMIC DNA]</scope>
</reference>
<dbReference type="STRING" id="1742973.COMA2_30097"/>
<dbReference type="SUPFAM" id="SSF54523">
    <property type="entry name" value="Pili subunits"/>
    <property type="match status" value="1"/>
</dbReference>
<dbReference type="Pfam" id="PF07963">
    <property type="entry name" value="N_methyl"/>
    <property type="match status" value="1"/>
</dbReference>
<gene>
    <name evidence="2" type="ORF">COMA2_30097</name>
</gene>
<keyword evidence="3" id="KW-1185">Reference proteome</keyword>
<sequence length="195" mass="20466">MPLARSGDAMVQPTIELNPGRFGQNGYTLLELMIVVAIIGVIAGIGGVNFGVWKSRADLKEAIQLVRNELAVARMTSMSRNVSVTTNITVVPTMVTVTTINANTLAVLSTVSSKITHMNGITNQTGGVPAAPVFAAAPVATVQFNSMGYRVGGAVPGSQNQVIGLVNDLGTTYAIRINSRGVVDWCPSQFCMGTR</sequence>
<evidence type="ECO:0000313" key="2">
    <source>
        <dbReference type="EMBL" id="CUS37143.1"/>
    </source>
</evidence>
<protein>
    <submittedName>
        <fullName evidence="2">Putative Type IV pilin PilA</fullName>
    </submittedName>
</protein>
<dbReference type="InterPro" id="IPR045584">
    <property type="entry name" value="Pilin-like"/>
</dbReference>
<accession>A0A0S4LHR2</accession>
<keyword evidence="1" id="KW-1133">Transmembrane helix</keyword>
<dbReference type="EMBL" id="CZPZ01000023">
    <property type="protein sequence ID" value="CUS37143.1"/>
    <property type="molecule type" value="Genomic_DNA"/>
</dbReference>
<organism evidence="2 3">
    <name type="scientific">Candidatus Nitrospira nitrificans</name>
    <dbReference type="NCBI Taxonomy" id="1742973"/>
    <lineage>
        <taxon>Bacteria</taxon>
        <taxon>Pseudomonadati</taxon>
        <taxon>Nitrospirota</taxon>
        <taxon>Nitrospiria</taxon>
        <taxon>Nitrospirales</taxon>
        <taxon>Nitrospiraceae</taxon>
        <taxon>Nitrospira</taxon>
    </lineage>
</organism>
<keyword evidence="1" id="KW-0472">Membrane</keyword>
<proteinExistence type="predicted"/>
<dbReference type="NCBIfam" id="TIGR02532">
    <property type="entry name" value="IV_pilin_GFxxxE"/>
    <property type="match status" value="1"/>
</dbReference>
<keyword evidence="1" id="KW-0812">Transmembrane</keyword>
<dbReference type="AlphaFoldDB" id="A0A0S4LHR2"/>
<dbReference type="InterPro" id="IPR012902">
    <property type="entry name" value="N_methyl_site"/>
</dbReference>
<evidence type="ECO:0000256" key="1">
    <source>
        <dbReference type="SAM" id="Phobius"/>
    </source>
</evidence>
<evidence type="ECO:0000313" key="3">
    <source>
        <dbReference type="Proteomes" id="UP000198736"/>
    </source>
</evidence>
<dbReference type="Proteomes" id="UP000198736">
    <property type="component" value="Unassembled WGS sequence"/>
</dbReference>
<dbReference type="Gene3D" id="3.30.700.10">
    <property type="entry name" value="Glycoprotein, Type 4 Pilin"/>
    <property type="match status" value="1"/>
</dbReference>
<name>A0A0S4LHR2_9BACT</name>
<feature type="transmembrane region" description="Helical" evidence="1">
    <location>
        <begin position="32"/>
        <end position="53"/>
    </location>
</feature>